<evidence type="ECO:0000313" key="3">
    <source>
        <dbReference type="EMBL" id="KAH9292042.1"/>
    </source>
</evidence>
<proteinExistence type="predicted"/>
<dbReference type="Pfam" id="PF10615">
    <property type="entry name" value="DUF2470"/>
    <property type="match status" value="1"/>
</dbReference>
<dbReference type="PANTHER" id="PTHR13343">
    <property type="entry name" value="CREG1 PROTEIN"/>
    <property type="match status" value="1"/>
</dbReference>
<dbReference type="GO" id="GO:0005737">
    <property type="term" value="C:cytoplasm"/>
    <property type="evidence" value="ECO:0007669"/>
    <property type="project" value="UniProtKB-ARBA"/>
</dbReference>
<evidence type="ECO:0000259" key="2">
    <source>
        <dbReference type="Pfam" id="PF13883"/>
    </source>
</evidence>
<dbReference type="OMA" id="GHMNDDH"/>
<dbReference type="InterPro" id="IPR019595">
    <property type="entry name" value="DUF2470"/>
</dbReference>
<dbReference type="EMBL" id="JAHRHJ020003289">
    <property type="protein sequence ID" value="KAH9292042.1"/>
    <property type="molecule type" value="Genomic_DNA"/>
</dbReference>
<dbReference type="Pfam" id="PF13883">
    <property type="entry name" value="CREG_beta-barrel"/>
    <property type="match status" value="1"/>
</dbReference>
<feature type="non-terminal residue" evidence="3">
    <location>
        <position position="1"/>
    </location>
</feature>
<evidence type="ECO:0000313" key="4">
    <source>
        <dbReference type="Proteomes" id="UP000824469"/>
    </source>
</evidence>
<feature type="non-terminal residue" evidence="3">
    <location>
        <position position="229"/>
    </location>
</feature>
<dbReference type="InterPro" id="IPR012349">
    <property type="entry name" value="Split_barrel_FMN-bd"/>
</dbReference>
<dbReference type="InterPro" id="IPR055343">
    <property type="entry name" value="CREG_beta-barrel"/>
</dbReference>
<sequence length="229" mass="25381">SSASDNMDEETTFWQKVQSHQKMASQLPAVERVRTLLDRSSSGMLSTFSQKYDGYPSGSMVDFACGEDGCPILAISSLAVHTEDLLANPKCSLLVTKDPADRTDLIVTLHGDAFFVPEDKREASRACYLRKHPGAFWVDFGDFKFVQIEPKCVRFVSGVATAMLESGDFTEEEYKSAKVDPISQFSIPVASHMNRDHGEDTKLIVQHSTGIQVDHANIIDLDRLGFNVQ</sequence>
<evidence type="ECO:0000259" key="1">
    <source>
        <dbReference type="Pfam" id="PF10615"/>
    </source>
</evidence>
<dbReference type="Proteomes" id="UP000824469">
    <property type="component" value="Unassembled WGS sequence"/>
</dbReference>
<organism evidence="3 4">
    <name type="scientific">Taxus chinensis</name>
    <name type="common">Chinese yew</name>
    <name type="synonym">Taxus wallichiana var. chinensis</name>
    <dbReference type="NCBI Taxonomy" id="29808"/>
    <lineage>
        <taxon>Eukaryota</taxon>
        <taxon>Viridiplantae</taxon>
        <taxon>Streptophyta</taxon>
        <taxon>Embryophyta</taxon>
        <taxon>Tracheophyta</taxon>
        <taxon>Spermatophyta</taxon>
        <taxon>Pinopsida</taxon>
        <taxon>Pinidae</taxon>
        <taxon>Conifers II</taxon>
        <taxon>Cupressales</taxon>
        <taxon>Taxaceae</taxon>
        <taxon>Taxus</taxon>
    </lineage>
</organism>
<gene>
    <name evidence="3" type="ORF">KI387_042768</name>
</gene>
<evidence type="ECO:0008006" key="5">
    <source>
        <dbReference type="Google" id="ProtNLM"/>
    </source>
</evidence>
<accession>A0AA38C865</accession>
<dbReference type="InterPro" id="IPR037119">
    <property type="entry name" value="Haem_oxidase_HugZ-like_sf"/>
</dbReference>
<dbReference type="Gene3D" id="3.20.180.10">
    <property type="entry name" value="PNP-oxidase-like"/>
    <property type="match status" value="1"/>
</dbReference>
<dbReference type="SUPFAM" id="SSF50475">
    <property type="entry name" value="FMN-binding split barrel"/>
    <property type="match status" value="1"/>
</dbReference>
<keyword evidence="4" id="KW-1185">Reference proteome</keyword>
<protein>
    <recommendedName>
        <fullName evidence="5">DUF2470 domain-containing protein</fullName>
    </recommendedName>
</protein>
<name>A0AA38C865_TAXCH</name>
<comment type="caution">
    <text evidence="3">The sequence shown here is derived from an EMBL/GenBank/DDBJ whole genome shotgun (WGS) entry which is preliminary data.</text>
</comment>
<feature type="domain" description="CREG-like beta-barrel" evidence="2">
    <location>
        <begin position="31"/>
        <end position="157"/>
    </location>
</feature>
<reference evidence="3 4" key="1">
    <citation type="journal article" date="2021" name="Nat. Plants">
        <title>The Taxus genome provides insights into paclitaxel biosynthesis.</title>
        <authorList>
            <person name="Xiong X."/>
            <person name="Gou J."/>
            <person name="Liao Q."/>
            <person name="Li Y."/>
            <person name="Zhou Q."/>
            <person name="Bi G."/>
            <person name="Li C."/>
            <person name="Du R."/>
            <person name="Wang X."/>
            <person name="Sun T."/>
            <person name="Guo L."/>
            <person name="Liang H."/>
            <person name="Lu P."/>
            <person name="Wu Y."/>
            <person name="Zhang Z."/>
            <person name="Ro D.K."/>
            <person name="Shang Y."/>
            <person name="Huang S."/>
            <person name="Yan J."/>
        </authorList>
    </citation>
    <scope>NUCLEOTIDE SEQUENCE [LARGE SCALE GENOMIC DNA]</scope>
    <source>
        <strain evidence="3">Ta-2019</strain>
    </source>
</reference>
<dbReference type="PANTHER" id="PTHR13343:SF24">
    <property type="entry name" value="OS07G0573800 PROTEIN"/>
    <property type="match status" value="1"/>
</dbReference>
<dbReference type="AlphaFoldDB" id="A0AA38C865"/>
<feature type="domain" description="DUF2470" evidence="1">
    <location>
        <begin position="189"/>
        <end position="229"/>
    </location>
</feature>
<dbReference type="Gene3D" id="2.30.110.10">
    <property type="entry name" value="Electron Transport, Fmn-binding Protein, Chain A"/>
    <property type="match status" value="1"/>
</dbReference>